<dbReference type="GeneID" id="101853830"/>
<evidence type="ECO:0000313" key="3">
    <source>
        <dbReference type="RefSeq" id="XP_012945385.1"/>
    </source>
</evidence>
<name>A0ABM1AD23_APLCA</name>
<dbReference type="RefSeq" id="XP_012945385.1">
    <property type="nucleotide sequence ID" value="XM_013089931.2"/>
</dbReference>
<dbReference type="Proteomes" id="UP000694888">
    <property type="component" value="Unplaced"/>
</dbReference>
<feature type="transmembrane region" description="Helical" evidence="1">
    <location>
        <begin position="54"/>
        <end position="74"/>
    </location>
</feature>
<dbReference type="PANTHER" id="PTHR12242">
    <property type="entry name" value="OS02G0130600 PROTEIN-RELATED"/>
    <property type="match status" value="1"/>
</dbReference>
<feature type="transmembrane region" description="Helical" evidence="1">
    <location>
        <begin position="245"/>
        <end position="269"/>
    </location>
</feature>
<dbReference type="PANTHER" id="PTHR12242:SF45">
    <property type="entry name" value="MARVEL DOMAIN-CONTAINING PROTEIN"/>
    <property type="match status" value="1"/>
</dbReference>
<keyword evidence="2" id="KW-1185">Reference proteome</keyword>
<keyword evidence="1" id="KW-0472">Membrane</keyword>
<organism evidence="2 3">
    <name type="scientific">Aplysia californica</name>
    <name type="common">California sea hare</name>
    <dbReference type="NCBI Taxonomy" id="6500"/>
    <lineage>
        <taxon>Eukaryota</taxon>
        <taxon>Metazoa</taxon>
        <taxon>Spiralia</taxon>
        <taxon>Lophotrochozoa</taxon>
        <taxon>Mollusca</taxon>
        <taxon>Gastropoda</taxon>
        <taxon>Heterobranchia</taxon>
        <taxon>Euthyneura</taxon>
        <taxon>Tectipleura</taxon>
        <taxon>Aplysiida</taxon>
        <taxon>Aplysioidea</taxon>
        <taxon>Aplysiidae</taxon>
        <taxon>Aplysia</taxon>
    </lineage>
</organism>
<feature type="transmembrane region" description="Helical" evidence="1">
    <location>
        <begin position="94"/>
        <end position="115"/>
    </location>
</feature>
<evidence type="ECO:0000313" key="2">
    <source>
        <dbReference type="Proteomes" id="UP000694888"/>
    </source>
</evidence>
<accession>A0ABM1AD23</accession>
<feature type="transmembrane region" description="Helical" evidence="1">
    <location>
        <begin position="146"/>
        <end position="167"/>
    </location>
</feature>
<protein>
    <submittedName>
        <fullName evidence="3">Protein rolling stone</fullName>
    </submittedName>
</protein>
<feature type="transmembrane region" description="Helical" evidence="1">
    <location>
        <begin position="196"/>
        <end position="218"/>
    </location>
</feature>
<proteinExistence type="predicted"/>
<dbReference type="Pfam" id="PF21534">
    <property type="entry name" value="Rost"/>
    <property type="match status" value="1"/>
</dbReference>
<keyword evidence="1" id="KW-1133">Transmembrane helix</keyword>
<sequence length="312" mass="35127">METGLKPGAPEEEEANDCTGWCLTEFQSESINLDHDRPPDFVTSQWAGRPRVYVIYRALVGLVLLGWVSGDIIYESREFYEGQAWRWLFFASNWSFALLAFTAVVQAATTALYAVKPYWIVDPIYIRAMPLVLKFQWVLFNVSSNSAIVVTTAYWAFIAFVSNAPLLTSDMSRLKHTVNTLYVLADVMLGATPIRVYHLFFSVFLGSFYTVFNALYYINNGSLLTQTGVALDGRDYYFMNWTQPVEAVCTCVLGVMLSVAAQFVLHALYRLRHWLHGRLQPGHTGLDAELENIVTASASYNSLEEAYGGRGP</sequence>
<gene>
    <name evidence="3" type="primary">LOC101853830</name>
</gene>
<reference evidence="3" key="1">
    <citation type="submission" date="2025-08" db="UniProtKB">
        <authorList>
            <consortium name="RefSeq"/>
        </authorList>
    </citation>
    <scope>IDENTIFICATION</scope>
</reference>
<dbReference type="InterPro" id="IPR049352">
    <property type="entry name" value="Rost"/>
</dbReference>
<evidence type="ECO:0000256" key="1">
    <source>
        <dbReference type="SAM" id="Phobius"/>
    </source>
</evidence>
<keyword evidence="1" id="KW-0812">Transmembrane</keyword>